<dbReference type="OrthoDB" id="299757at2157"/>
<dbReference type="PANTHER" id="PTHR43329">
    <property type="entry name" value="EPOXIDE HYDROLASE"/>
    <property type="match status" value="1"/>
</dbReference>
<evidence type="ECO:0000313" key="4">
    <source>
        <dbReference type="Proteomes" id="UP000199170"/>
    </source>
</evidence>
<dbReference type="InterPro" id="IPR000073">
    <property type="entry name" value="AB_hydrolase_1"/>
</dbReference>
<dbReference type="Gene3D" id="3.40.50.1820">
    <property type="entry name" value="alpha/beta hydrolase"/>
    <property type="match status" value="1"/>
</dbReference>
<dbReference type="STRING" id="660517.SAMN04487946_10189"/>
<protein>
    <submittedName>
        <fullName evidence="3">Pimeloyl-ACP methyl ester carboxylesterase</fullName>
    </submittedName>
</protein>
<dbReference type="RefSeq" id="WP_089763943.1">
    <property type="nucleotide sequence ID" value="NZ_FNPB01000001.1"/>
</dbReference>
<dbReference type="InterPro" id="IPR000639">
    <property type="entry name" value="Epox_hydrolase-like"/>
</dbReference>
<reference evidence="4" key="1">
    <citation type="submission" date="2016-10" db="EMBL/GenBank/DDBJ databases">
        <authorList>
            <person name="Varghese N."/>
            <person name="Submissions S."/>
        </authorList>
    </citation>
    <scope>NUCLEOTIDE SEQUENCE [LARGE SCALE GENOMIC DNA]</scope>
    <source>
        <strain evidence="4">CGMCC 1.10118</strain>
    </source>
</reference>
<organism evidence="3 4">
    <name type="scientific">Halobellus clavatus</name>
    <dbReference type="NCBI Taxonomy" id="660517"/>
    <lineage>
        <taxon>Archaea</taxon>
        <taxon>Methanobacteriati</taxon>
        <taxon>Methanobacteriota</taxon>
        <taxon>Stenosarchaea group</taxon>
        <taxon>Halobacteria</taxon>
        <taxon>Halobacteriales</taxon>
        <taxon>Haloferacaceae</taxon>
        <taxon>Halobellus</taxon>
    </lineage>
</organism>
<dbReference type="Proteomes" id="UP000199170">
    <property type="component" value="Unassembled WGS sequence"/>
</dbReference>
<dbReference type="PRINTS" id="PR00412">
    <property type="entry name" value="EPOXHYDRLASE"/>
</dbReference>
<dbReference type="SUPFAM" id="SSF53474">
    <property type="entry name" value="alpha/beta-Hydrolases"/>
    <property type="match status" value="1"/>
</dbReference>
<sequence length="307" mass="35157">MSDSVVDGRRATDTRAIAPDALPPSATFEFVETNGIELHTLVAGDDADPPVLCLHGFPEFWYGWRSQIAPLVDAGYRVIVPDQRGYNRSSKPDGVDAYTIDVLVTDAVGVLDAFGYDSARVVGHDWGGAVVWQTLVEHPDRIDRAVTMNIPHPAVFLQYFRERPSQLRRSWYMFFFQLPRIPEVTWRADGWRGLRWFIDTSNRPDTWDERTLERYEQAWARPGAFTGMLNWYRALLREDAPEPASWRVEPETMLIWGREDPYLHPEMASASADRCENGRLEPIEGATHWVQHEAAARVNEVILDFLE</sequence>
<evidence type="ECO:0000259" key="2">
    <source>
        <dbReference type="Pfam" id="PF00561"/>
    </source>
</evidence>
<feature type="domain" description="AB hydrolase-1" evidence="2">
    <location>
        <begin position="49"/>
        <end position="294"/>
    </location>
</feature>
<dbReference type="EMBL" id="FNPB01000001">
    <property type="protein sequence ID" value="SDX55167.1"/>
    <property type="molecule type" value="Genomic_DNA"/>
</dbReference>
<evidence type="ECO:0000256" key="1">
    <source>
        <dbReference type="ARBA" id="ARBA00022801"/>
    </source>
</evidence>
<proteinExistence type="predicted"/>
<dbReference type="GO" id="GO:0016787">
    <property type="term" value="F:hydrolase activity"/>
    <property type="evidence" value="ECO:0007669"/>
    <property type="project" value="UniProtKB-KW"/>
</dbReference>
<keyword evidence="1" id="KW-0378">Hydrolase</keyword>
<dbReference type="AlphaFoldDB" id="A0A1H3CM27"/>
<dbReference type="Pfam" id="PF00561">
    <property type="entry name" value="Abhydrolase_1"/>
    <property type="match status" value="1"/>
</dbReference>
<dbReference type="InterPro" id="IPR029058">
    <property type="entry name" value="AB_hydrolase_fold"/>
</dbReference>
<keyword evidence="4" id="KW-1185">Reference proteome</keyword>
<gene>
    <name evidence="3" type="ORF">SAMN04487946_10189</name>
</gene>
<evidence type="ECO:0000313" key="3">
    <source>
        <dbReference type="EMBL" id="SDX55167.1"/>
    </source>
</evidence>
<name>A0A1H3CM27_9EURY</name>
<accession>A0A1H3CM27</accession>
<dbReference type="PRINTS" id="PR00111">
    <property type="entry name" value="ABHYDROLASE"/>
</dbReference>